<dbReference type="InterPro" id="IPR012676">
    <property type="entry name" value="TGS-like"/>
</dbReference>
<dbReference type="GO" id="GO:0005525">
    <property type="term" value="F:GTP binding"/>
    <property type="evidence" value="ECO:0007669"/>
    <property type="project" value="InterPro"/>
</dbReference>
<name>A0A5B9D931_9ARCH</name>
<dbReference type="KEGG" id="psyt:DSAG12_01341"/>
<reference evidence="3 4" key="1">
    <citation type="journal article" date="2020" name="Nature">
        <title>Isolation of an archaeon at the prokaryote-eukaryote interface.</title>
        <authorList>
            <person name="Imachi H."/>
            <person name="Nobu M.K."/>
            <person name="Nakahara N."/>
            <person name="Morono Y."/>
            <person name="Ogawara M."/>
            <person name="Takaki Y."/>
            <person name="Takano Y."/>
            <person name="Uematsu K."/>
            <person name="Ikuta T."/>
            <person name="Ito M."/>
            <person name="Matsui Y."/>
            <person name="Miyazaki M."/>
            <person name="Murata K."/>
            <person name="Saito Y."/>
            <person name="Sakai S."/>
            <person name="Song C."/>
            <person name="Tasumi E."/>
            <person name="Yamanaka Y."/>
            <person name="Yamaguchi T."/>
            <person name="Kamagata Y."/>
            <person name="Tamaki H."/>
            <person name="Takai K."/>
        </authorList>
    </citation>
    <scope>NUCLEOTIDE SEQUENCE [LARGE SCALE GENOMIC DNA]</scope>
    <source>
        <strain evidence="3 4">MK-D1</strain>
    </source>
</reference>
<dbReference type="Pfam" id="PF01926">
    <property type="entry name" value="MMR_HSR1"/>
    <property type="match status" value="1"/>
</dbReference>
<dbReference type="EMBL" id="CP042905">
    <property type="protein sequence ID" value="QEE15515.1"/>
    <property type="molecule type" value="Genomic_DNA"/>
</dbReference>
<dbReference type="InterPro" id="IPR004095">
    <property type="entry name" value="TGS"/>
</dbReference>
<dbReference type="Proteomes" id="UP000321408">
    <property type="component" value="Chromosome"/>
</dbReference>
<dbReference type="GeneID" id="41329333"/>
<dbReference type="OrthoDB" id="372125at2157"/>
<organism evidence="3 4">
    <name type="scientific">Promethearchaeum syntrophicum</name>
    <dbReference type="NCBI Taxonomy" id="2594042"/>
    <lineage>
        <taxon>Archaea</taxon>
        <taxon>Promethearchaeati</taxon>
        <taxon>Promethearchaeota</taxon>
        <taxon>Promethearchaeia</taxon>
        <taxon>Promethearchaeales</taxon>
        <taxon>Promethearchaeaceae</taxon>
        <taxon>Promethearchaeum</taxon>
    </lineage>
</organism>
<dbReference type="InterPro" id="IPR027417">
    <property type="entry name" value="P-loop_NTPase"/>
</dbReference>
<accession>A0A5B9D931</accession>
<feature type="domain" description="G" evidence="1">
    <location>
        <begin position="10"/>
        <end position="96"/>
    </location>
</feature>
<protein>
    <submittedName>
        <fullName evidence="3">TGS domain-containing protein</fullName>
    </submittedName>
</protein>
<sequence>MISDFFEHFGVGKTTLLQNLSGGLKHAKPGVFTAEPLLGIYTWNHIKFQLVEEPALHDSQFLNRIMVGVRRADILALVIDLSRDPIKQIDNILSILDNYHIYLNRNPPQIKIERTGSGGIQIFFLSAEAKECEHLSDFIKDMVKAWGTINASVKIYEKVSIEEIEIAFSRNASFKKACIIATKADLPNTKEIYKKLISFLKKSNKLKISSYPVAITYNENGEEIRKGLDNFALDILNKLNLIRIFTKSKKGVAEKPLILSQDCTVGDVAKDIHKDLFDTFKFAYIYREVEGEITKRRIRAGINFKVNNFDVIEIFSRV</sequence>
<dbReference type="InterPro" id="IPR045001">
    <property type="entry name" value="DRG"/>
</dbReference>
<dbReference type="SUPFAM" id="SSF81271">
    <property type="entry name" value="TGS-like"/>
    <property type="match status" value="1"/>
</dbReference>
<evidence type="ECO:0000259" key="1">
    <source>
        <dbReference type="Pfam" id="PF01926"/>
    </source>
</evidence>
<evidence type="ECO:0000259" key="2">
    <source>
        <dbReference type="Pfam" id="PF02824"/>
    </source>
</evidence>
<keyword evidence="4" id="KW-1185">Reference proteome</keyword>
<dbReference type="InterPro" id="IPR012675">
    <property type="entry name" value="Beta-grasp_dom_sf"/>
</dbReference>
<dbReference type="GO" id="GO:0003924">
    <property type="term" value="F:GTPase activity"/>
    <property type="evidence" value="ECO:0007669"/>
    <property type="project" value="InterPro"/>
</dbReference>
<proteinExistence type="predicted"/>
<evidence type="ECO:0000313" key="4">
    <source>
        <dbReference type="Proteomes" id="UP000321408"/>
    </source>
</evidence>
<dbReference type="Gene3D" id="3.40.50.300">
    <property type="entry name" value="P-loop containing nucleotide triphosphate hydrolases"/>
    <property type="match status" value="1"/>
</dbReference>
<feature type="domain" description="TGS" evidence="2">
    <location>
        <begin position="242"/>
        <end position="315"/>
    </location>
</feature>
<gene>
    <name evidence="3" type="ORF">DSAG12_01341</name>
</gene>
<dbReference type="Pfam" id="PF02824">
    <property type="entry name" value="TGS"/>
    <property type="match status" value="1"/>
</dbReference>
<dbReference type="Gene3D" id="3.10.20.30">
    <property type="match status" value="1"/>
</dbReference>
<evidence type="ECO:0000313" key="3">
    <source>
        <dbReference type="EMBL" id="QEE15515.1"/>
    </source>
</evidence>
<dbReference type="SUPFAM" id="SSF52540">
    <property type="entry name" value="P-loop containing nucleoside triphosphate hydrolases"/>
    <property type="match status" value="1"/>
</dbReference>
<dbReference type="AlphaFoldDB" id="A0A5B9D931"/>
<dbReference type="Gene3D" id="6.10.140.1070">
    <property type="match status" value="1"/>
</dbReference>
<dbReference type="RefSeq" id="WP_147662421.1">
    <property type="nucleotide sequence ID" value="NZ_CP042905.2"/>
</dbReference>
<dbReference type="PANTHER" id="PTHR43127">
    <property type="entry name" value="DEVELOPMENTALLY-REGULATED GTP-BINDING PROTEIN 2"/>
    <property type="match status" value="1"/>
</dbReference>
<reference evidence="3 4" key="2">
    <citation type="journal article" date="2024" name="Int. J. Syst. Evol. Microbiol.">
        <title>Promethearchaeum syntrophicum gen. nov., sp. nov., an anaerobic, obligately syntrophic archaeon, the first isolate of the lineage 'Asgard' archaea, and proposal of the new archaeal phylum Promethearchaeota phyl. nov. and kingdom Promethearchaeati regn. nov.</title>
        <authorList>
            <person name="Imachi H."/>
            <person name="Nobu M.K."/>
            <person name="Kato S."/>
            <person name="Takaki Y."/>
            <person name="Miyazaki M."/>
            <person name="Miyata M."/>
            <person name="Ogawara M."/>
            <person name="Saito Y."/>
            <person name="Sakai S."/>
            <person name="Tahara Y.O."/>
            <person name="Takano Y."/>
            <person name="Tasumi E."/>
            <person name="Uematsu K."/>
            <person name="Yoshimura T."/>
            <person name="Itoh T."/>
            <person name="Ohkuma M."/>
            <person name="Takai K."/>
        </authorList>
    </citation>
    <scope>NUCLEOTIDE SEQUENCE [LARGE SCALE GENOMIC DNA]</scope>
    <source>
        <strain evidence="3 4">MK-D1</strain>
    </source>
</reference>
<dbReference type="InterPro" id="IPR006073">
    <property type="entry name" value="GTP-bd"/>
</dbReference>